<name>A0ABM8RJQ8_9BURK</name>
<dbReference type="Proteomes" id="UP000672526">
    <property type="component" value="Unassembled WGS sequence"/>
</dbReference>
<sequence>MKGLLKYLLLPALVVGVLANIKDIKRYLRIRNM</sequence>
<keyword evidence="2" id="KW-1185">Reference proteome</keyword>
<gene>
    <name evidence="1" type="ORF">R69888_03229</name>
</gene>
<protein>
    <submittedName>
        <fullName evidence="1">Uncharacterized protein</fullName>
    </submittedName>
</protein>
<organism evidence="1 2">
    <name type="scientific">Paraburkholderia haematera</name>
    <dbReference type="NCBI Taxonomy" id="2793077"/>
    <lineage>
        <taxon>Bacteria</taxon>
        <taxon>Pseudomonadati</taxon>
        <taxon>Pseudomonadota</taxon>
        <taxon>Betaproteobacteria</taxon>
        <taxon>Burkholderiales</taxon>
        <taxon>Burkholderiaceae</taxon>
        <taxon>Paraburkholderia</taxon>
    </lineage>
</organism>
<proteinExistence type="predicted"/>
<comment type="caution">
    <text evidence="1">The sequence shown here is derived from an EMBL/GenBank/DDBJ whole genome shotgun (WGS) entry which is preliminary data.</text>
</comment>
<evidence type="ECO:0000313" key="1">
    <source>
        <dbReference type="EMBL" id="CAE6756846.1"/>
    </source>
</evidence>
<evidence type="ECO:0000313" key="2">
    <source>
        <dbReference type="Proteomes" id="UP000672526"/>
    </source>
</evidence>
<dbReference type="RefSeq" id="WP_407946057.1">
    <property type="nucleotide sequence ID" value="NZ_CAJNBK010000007.1"/>
</dbReference>
<dbReference type="InterPro" id="IPR054188">
    <property type="entry name" value="DUF6893"/>
</dbReference>
<reference evidence="1 2" key="1">
    <citation type="submission" date="2021-02" db="EMBL/GenBank/DDBJ databases">
        <authorList>
            <person name="Vanwijnsberghe S."/>
        </authorList>
    </citation>
    <scope>NUCLEOTIDE SEQUENCE [LARGE SCALE GENOMIC DNA]</scope>
    <source>
        <strain evidence="1 2">LMG 31837</strain>
    </source>
</reference>
<accession>A0ABM8RJQ8</accession>
<dbReference type="Pfam" id="PF21833">
    <property type="entry name" value="DUF6893"/>
    <property type="match status" value="1"/>
</dbReference>
<dbReference type="EMBL" id="CAJNBK010000007">
    <property type="protein sequence ID" value="CAE6756846.1"/>
    <property type="molecule type" value="Genomic_DNA"/>
</dbReference>